<protein>
    <recommendedName>
        <fullName evidence="3">Transposase DDE domain-containing protein</fullName>
    </recommendedName>
</protein>
<evidence type="ECO:0000313" key="2">
    <source>
        <dbReference type="Proteomes" id="UP000199662"/>
    </source>
</evidence>
<proteinExistence type="predicted"/>
<dbReference type="AlphaFoldDB" id="A0A1H7BWH5"/>
<gene>
    <name evidence="1" type="ORF">SAMN05660742_11735</name>
</gene>
<dbReference type="PANTHER" id="PTHR33408">
    <property type="entry name" value="TRANSPOSASE"/>
    <property type="match status" value="1"/>
</dbReference>
<name>A0A1H7BWH5_9FIRM</name>
<organism evidence="1 2">
    <name type="scientific">Propionispira arboris</name>
    <dbReference type="NCBI Taxonomy" id="84035"/>
    <lineage>
        <taxon>Bacteria</taxon>
        <taxon>Bacillati</taxon>
        <taxon>Bacillota</taxon>
        <taxon>Negativicutes</taxon>
        <taxon>Selenomonadales</taxon>
        <taxon>Selenomonadaceae</taxon>
        <taxon>Propionispira</taxon>
    </lineage>
</organism>
<evidence type="ECO:0000313" key="1">
    <source>
        <dbReference type="EMBL" id="SEJ79062.1"/>
    </source>
</evidence>
<sequence>MSEASLENIFIDGTKIEVSANKYKFVWKKFVTKNMQKLMNKIPVFIEQVEGNFSIHVMYEKGIKMYHLRRFLGRGKISALVESMLMAIAHNIGKLHHKIQSGRSGQYLFPVNNAA</sequence>
<accession>A0A1H7BWH5</accession>
<reference evidence="1 2" key="1">
    <citation type="submission" date="2016-10" db="EMBL/GenBank/DDBJ databases">
        <authorList>
            <person name="de Groot N.N."/>
        </authorList>
    </citation>
    <scope>NUCLEOTIDE SEQUENCE [LARGE SCALE GENOMIC DNA]</scope>
    <source>
        <strain evidence="1 2">DSM 2179</strain>
    </source>
</reference>
<evidence type="ECO:0008006" key="3">
    <source>
        <dbReference type="Google" id="ProtNLM"/>
    </source>
</evidence>
<dbReference type="PANTHER" id="PTHR33408:SF2">
    <property type="entry name" value="TRANSPOSASE DDE DOMAIN-CONTAINING PROTEIN"/>
    <property type="match status" value="1"/>
</dbReference>
<dbReference type="STRING" id="84035.SAMN05660742_11735"/>
<dbReference type="EMBL" id="FNZK01000017">
    <property type="protein sequence ID" value="SEJ79062.1"/>
    <property type="molecule type" value="Genomic_DNA"/>
</dbReference>
<keyword evidence="2" id="KW-1185">Reference proteome</keyword>
<dbReference type="Proteomes" id="UP000199662">
    <property type="component" value="Unassembled WGS sequence"/>
</dbReference>